<name>A0A7W7ZM00_9BACT</name>
<dbReference type="AlphaFoldDB" id="A0A7W7ZM00"/>
<comment type="caution">
    <text evidence="4">The sequence shown here is derived from an EMBL/GenBank/DDBJ whole genome shotgun (WGS) entry which is preliminary data.</text>
</comment>
<dbReference type="EMBL" id="JACHIO010000002">
    <property type="protein sequence ID" value="MBB5062157.1"/>
    <property type="molecule type" value="Genomic_DNA"/>
</dbReference>
<accession>A0A7W7ZM00</accession>
<reference evidence="4 5" key="1">
    <citation type="submission" date="2020-08" db="EMBL/GenBank/DDBJ databases">
        <title>Genomic Encyclopedia of Type Strains, Phase IV (KMG-V): Genome sequencing to study the core and pangenomes of soil and plant-associated prokaryotes.</title>
        <authorList>
            <person name="Whitman W."/>
        </authorList>
    </citation>
    <scope>NUCLEOTIDE SEQUENCE [LARGE SCALE GENOMIC DNA]</scope>
    <source>
        <strain evidence="4 5">X5P3</strain>
    </source>
</reference>
<dbReference type="SUPFAM" id="SSF101898">
    <property type="entry name" value="NHL repeat"/>
    <property type="match status" value="1"/>
</dbReference>
<keyword evidence="2" id="KW-0325">Glycoprotein</keyword>
<feature type="signal peptide" evidence="3">
    <location>
        <begin position="1"/>
        <end position="28"/>
    </location>
</feature>
<protein>
    <submittedName>
        <fullName evidence="4">Sugar lactone lactonase YvrE</fullName>
    </submittedName>
</protein>
<evidence type="ECO:0000256" key="1">
    <source>
        <dbReference type="ARBA" id="ARBA00022729"/>
    </source>
</evidence>
<evidence type="ECO:0000256" key="3">
    <source>
        <dbReference type="SAM" id="SignalP"/>
    </source>
</evidence>
<evidence type="ECO:0000313" key="5">
    <source>
        <dbReference type="Proteomes" id="UP000584867"/>
    </source>
</evidence>
<dbReference type="RefSeq" id="WP_184252659.1">
    <property type="nucleotide sequence ID" value="NZ_JACHIO010000002.1"/>
</dbReference>
<organism evidence="4 5">
    <name type="scientific">Granulicella mallensis</name>
    <dbReference type="NCBI Taxonomy" id="940614"/>
    <lineage>
        <taxon>Bacteria</taxon>
        <taxon>Pseudomonadati</taxon>
        <taxon>Acidobacteriota</taxon>
        <taxon>Terriglobia</taxon>
        <taxon>Terriglobales</taxon>
        <taxon>Acidobacteriaceae</taxon>
        <taxon>Granulicella</taxon>
    </lineage>
</organism>
<gene>
    <name evidence="4" type="ORF">HDF15_000484</name>
</gene>
<evidence type="ECO:0000313" key="4">
    <source>
        <dbReference type="EMBL" id="MBB5062157.1"/>
    </source>
</evidence>
<proteinExistence type="predicted"/>
<dbReference type="GO" id="GO:0005576">
    <property type="term" value="C:extracellular region"/>
    <property type="evidence" value="ECO:0007669"/>
    <property type="project" value="TreeGrafter"/>
</dbReference>
<dbReference type="CDD" id="cd05819">
    <property type="entry name" value="NHL"/>
    <property type="match status" value="1"/>
</dbReference>
<dbReference type="PANTHER" id="PTHR10680">
    <property type="entry name" value="PEPTIDYL-GLYCINE ALPHA-AMIDATING MONOOXYGENASE"/>
    <property type="match status" value="1"/>
</dbReference>
<dbReference type="InterPro" id="IPR011042">
    <property type="entry name" value="6-blade_b-propeller_TolB-like"/>
</dbReference>
<dbReference type="Proteomes" id="UP000584867">
    <property type="component" value="Unassembled WGS sequence"/>
</dbReference>
<dbReference type="Gene3D" id="2.40.10.500">
    <property type="match status" value="1"/>
</dbReference>
<dbReference type="Gene3D" id="2.120.10.30">
    <property type="entry name" value="TolB, C-terminal domain"/>
    <property type="match status" value="1"/>
</dbReference>
<evidence type="ECO:0000256" key="2">
    <source>
        <dbReference type="ARBA" id="ARBA00023180"/>
    </source>
</evidence>
<dbReference type="PANTHER" id="PTHR10680:SF14">
    <property type="entry name" value="PEPTIDYL-GLYCINE ALPHA-AMIDATING MONOOXYGENASE"/>
    <property type="match status" value="1"/>
</dbReference>
<keyword evidence="1 3" id="KW-0732">Signal</keyword>
<sequence length="662" mass="64966">MRDQSLAISATASLLLGVLGLSGCSANFGDVSTATTPTAMHIQGIVHGGQQPLSGARVYMYAASTVAYGGNGIAPTSGAAGNASTSLLTAATGNPADANGNFYVTTDVNGNFNINGAFACSPGQQVYLYSVDGDPQLAGIGIAGTPNPAATLLAVVGNCASSTVSAAFPNLTSFVWMNEASTVAAAYALAGFATDPLHIGAPSSVSGHSLAGIGLANAFKSALNIVNQASGAPYATLPLNSNAAVPVSMINTLADILAACINSNGVSSSGCSTLFANTTYGTAPTDTATAAINIAQHPAANVSALLNLATNASPFQSILTSANDLSLGIKYTGGGLSGAQMVAIDGSGNAWIPNFSTNSVLEFSSTGAVLSGTNGYTGGLNKPNWLAIDGSGNAWITNFNNSVVEFSSTGAVLSGANGYTGGGMNDPFQIAFDGSGNAWMLNALATSVTELSSTGAALSGANGYTGGLGVTEAIAIDGSGNAWIANTGGQTVTEFSSTGAVLSGTNGYISGQNLFLPSGVAIDGLGNAWIPNFSTNSVVELSSTGAVLSGANGYGGGGLNNPMGITLDGSGNAWIANSGNNSVVELSSTGAVLSGANGYTGGSVSRPQGIAIDGSGNVWITSTSGTSMTEIIGVGTPVITPISAGLPVVPTKDGTSNLGTRP</sequence>
<feature type="chain" id="PRO_5031340617" evidence="3">
    <location>
        <begin position="29"/>
        <end position="662"/>
    </location>
</feature>
<dbReference type="PROSITE" id="PS51257">
    <property type="entry name" value="PROKAR_LIPOPROTEIN"/>
    <property type="match status" value="1"/>
</dbReference>